<keyword evidence="4" id="KW-0297">G-protein coupled receptor</keyword>
<feature type="transmembrane region" description="Helical" evidence="8">
    <location>
        <begin position="302"/>
        <end position="321"/>
    </location>
</feature>
<evidence type="ECO:0000256" key="3">
    <source>
        <dbReference type="ARBA" id="ARBA00022989"/>
    </source>
</evidence>
<feature type="transmembrane region" description="Helical" evidence="8">
    <location>
        <begin position="257"/>
        <end position="278"/>
    </location>
</feature>
<evidence type="ECO:0000313" key="11">
    <source>
        <dbReference type="Proteomes" id="UP001152320"/>
    </source>
</evidence>
<dbReference type="OrthoDB" id="10049706at2759"/>
<feature type="transmembrane region" description="Helical" evidence="8">
    <location>
        <begin position="75"/>
        <end position="95"/>
    </location>
</feature>
<dbReference type="PROSITE" id="PS50262">
    <property type="entry name" value="G_PROTEIN_RECEP_F1_2"/>
    <property type="match status" value="1"/>
</dbReference>
<evidence type="ECO:0000256" key="8">
    <source>
        <dbReference type="SAM" id="Phobius"/>
    </source>
</evidence>
<dbReference type="InterPro" id="IPR000276">
    <property type="entry name" value="GPCR_Rhodpsn"/>
</dbReference>
<comment type="subcellular location">
    <subcellularLocation>
        <location evidence="1">Membrane</location>
        <topology evidence="1">Multi-pass membrane protein</topology>
    </subcellularLocation>
</comment>
<name>A0A9Q1C367_HOLLE</name>
<organism evidence="10 11">
    <name type="scientific">Holothuria leucospilota</name>
    <name type="common">Black long sea cucumber</name>
    <name type="synonym">Mertensiothuria leucospilota</name>
    <dbReference type="NCBI Taxonomy" id="206669"/>
    <lineage>
        <taxon>Eukaryota</taxon>
        <taxon>Metazoa</taxon>
        <taxon>Echinodermata</taxon>
        <taxon>Eleutherozoa</taxon>
        <taxon>Echinozoa</taxon>
        <taxon>Holothuroidea</taxon>
        <taxon>Aspidochirotacea</taxon>
        <taxon>Aspidochirotida</taxon>
        <taxon>Holothuriidae</taxon>
        <taxon>Holothuria</taxon>
    </lineage>
</organism>
<dbReference type="SUPFAM" id="SSF81321">
    <property type="entry name" value="Family A G protein-coupled receptor-like"/>
    <property type="match status" value="1"/>
</dbReference>
<dbReference type="CDD" id="cd00637">
    <property type="entry name" value="7tm_classA_rhodopsin-like"/>
    <property type="match status" value="1"/>
</dbReference>
<keyword evidence="3 8" id="KW-1133">Transmembrane helix</keyword>
<comment type="caution">
    <text evidence="10">The sequence shown here is derived from an EMBL/GenBank/DDBJ whole genome shotgun (WGS) entry which is preliminary data.</text>
</comment>
<evidence type="ECO:0000256" key="4">
    <source>
        <dbReference type="ARBA" id="ARBA00023040"/>
    </source>
</evidence>
<keyword evidence="6 10" id="KW-0675">Receptor</keyword>
<evidence type="ECO:0000256" key="6">
    <source>
        <dbReference type="ARBA" id="ARBA00023170"/>
    </source>
</evidence>
<reference evidence="10" key="1">
    <citation type="submission" date="2021-10" db="EMBL/GenBank/DDBJ databases">
        <title>Tropical sea cucumber genome reveals ecological adaptation and Cuvierian tubules defense mechanism.</title>
        <authorList>
            <person name="Chen T."/>
        </authorList>
    </citation>
    <scope>NUCLEOTIDE SEQUENCE</scope>
    <source>
        <strain evidence="10">Nanhai2018</strain>
        <tissue evidence="10">Muscle</tissue>
    </source>
</reference>
<feature type="transmembrane region" description="Helical" evidence="8">
    <location>
        <begin position="157"/>
        <end position="177"/>
    </location>
</feature>
<feature type="transmembrane region" description="Helical" evidence="8">
    <location>
        <begin position="115"/>
        <end position="136"/>
    </location>
</feature>
<dbReference type="PANTHER" id="PTHR45695">
    <property type="entry name" value="LEUCOKININ RECEPTOR-RELATED"/>
    <property type="match status" value="1"/>
</dbReference>
<dbReference type="Proteomes" id="UP001152320">
    <property type="component" value="Chromosome 8"/>
</dbReference>
<feature type="transmembrane region" description="Helical" evidence="8">
    <location>
        <begin position="39"/>
        <end position="63"/>
    </location>
</feature>
<dbReference type="EMBL" id="JAIZAY010000008">
    <property type="protein sequence ID" value="KAJ8037264.1"/>
    <property type="molecule type" value="Genomic_DNA"/>
</dbReference>
<dbReference type="GO" id="GO:0004930">
    <property type="term" value="F:G protein-coupled receptor activity"/>
    <property type="evidence" value="ECO:0007669"/>
    <property type="project" value="UniProtKB-KW"/>
</dbReference>
<dbReference type="PANTHER" id="PTHR45695:SF15">
    <property type="entry name" value="OPSIN RH2"/>
    <property type="match status" value="1"/>
</dbReference>
<sequence length="341" mass="39451">MSDVTKYSTKMSEFHNESNGDIFAICDDQLSSSVRLRNVYVSIFCIMVVTAILTNSTVLYVIFARHLWRDVSVIMIGNLAISDIFVCVGVLVPEISKWLGFWEDATYSSLRLCRIHVVSETLFPTVTIFSLVVMSYERCRISRSKLLRNRQPHRLSHSYCTLLAVWVCALVASLPVVKICRKFNESLFYADDWGDFMTKFVFTRFILIYILPLLLITFFYSLMAKTLYTSLLSMDKIGKQVRTNNAGRQAQYRRRRLAVMVFLLVIAFAVGWLPYYLFHFLSYYGNPDTFCTSLVLGHLKNFRLIFFCLLSLLNPCIVYIVGANFRHYLHDAISCKENKTN</sequence>
<feature type="transmembrane region" description="Helical" evidence="8">
    <location>
        <begin position="201"/>
        <end position="222"/>
    </location>
</feature>
<keyword evidence="7" id="KW-0807">Transducer</keyword>
<evidence type="ECO:0000259" key="9">
    <source>
        <dbReference type="PROSITE" id="PS50262"/>
    </source>
</evidence>
<dbReference type="GO" id="GO:0005886">
    <property type="term" value="C:plasma membrane"/>
    <property type="evidence" value="ECO:0007669"/>
    <property type="project" value="TreeGrafter"/>
</dbReference>
<proteinExistence type="predicted"/>
<gene>
    <name evidence="10" type="ORF">HOLleu_18041</name>
</gene>
<evidence type="ECO:0000313" key="10">
    <source>
        <dbReference type="EMBL" id="KAJ8037264.1"/>
    </source>
</evidence>
<accession>A0A9Q1C367</accession>
<dbReference type="PRINTS" id="PR00237">
    <property type="entry name" value="GPCRRHODOPSN"/>
</dbReference>
<dbReference type="Pfam" id="PF00001">
    <property type="entry name" value="7tm_1"/>
    <property type="match status" value="1"/>
</dbReference>
<evidence type="ECO:0000256" key="5">
    <source>
        <dbReference type="ARBA" id="ARBA00023136"/>
    </source>
</evidence>
<feature type="domain" description="G-protein coupled receptors family 1 profile" evidence="9">
    <location>
        <begin position="54"/>
        <end position="318"/>
    </location>
</feature>
<keyword evidence="2 8" id="KW-0812">Transmembrane</keyword>
<dbReference type="Gene3D" id="1.20.1070.10">
    <property type="entry name" value="Rhodopsin 7-helix transmembrane proteins"/>
    <property type="match status" value="1"/>
</dbReference>
<dbReference type="AlphaFoldDB" id="A0A9Q1C367"/>
<keyword evidence="11" id="KW-1185">Reference proteome</keyword>
<evidence type="ECO:0000256" key="1">
    <source>
        <dbReference type="ARBA" id="ARBA00004141"/>
    </source>
</evidence>
<dbReference type="InterPro" id="IPR017452">
    <property type="entry name" value="GPCR_Rhodpsn_7TM"/>
</dbReference>
<evidence type="ECO:0000256" key="7">
    <source>
        <dbReference type="ARBA" id="ARBA00023224"/>
    </source>
</evidence>
<evidence type="ECO:0000256" key="2">
    <source>
        <dbReference type="ARBA" id="ARBA00022692"/>
    </source>
</evidence>
<protein>
    <submittedName>
        <fullName evidence="10">Neuropeptide CCHamide-1 receptor</fullName>
    </submittedName>
</protein>
<keyword evidence="5 8" id="KW-0472">Membrane</keyword>